<dbReference type="Proteomes" id="UP000639643">
    <property type="component" value="Unassembled WGS sequence"/>
</dbReference>
<proteinExistence type="predicted"/>
<dbReference type="EMBL" id="WIGM01000497">
    <property type="protein sequence ID" value="KAF6823583.1"/>
    <property type="molecule type" value="Genomic_DNA"/>
</dbReference>
<evidence type="ECO:0000313" key="2">
    <source>
        <dbReference type="Proteomes" id="UP000639643"/>
    </source>
</evidence>
<evidence type="ECO:0000313" key="1">
    <source>
        <dbReference type="EMBL" id="KAF6823583.1"/>
    </source>
</evidence>
<protein>
    <submittedName>
        <fullName evidence="1">Uncharacterized protein</fullName>
    </submittedName>
</protein>
<reference evidence="1" key="1">
    <citation type="journal article" date="2020" name="Phytopathology">
        <title>Genome Sequence Resources of Colletotrichum truncatum, C. plurivorum, C. musicola, and C. sojae: Four Species Pathogenic to Soybean (Glycine max).</title>
        <authorList>
            <person name="Rogerio F."/>
            <person name="Boufleur T.R."/>
            <person name="Ciampi-Guillardi M."/>
            <person name="Sukno S.A."/>
            <person name="Thon M.R."/>
            <person name="Massola Junior N.S."/>
            <person name="Baroncelli R."/>
        </authorList>
    </citation>
    <scope>NUCLEOTIDE SEQUENCE</scope>
    <source>
        <strain evidence="1">LFN0074</strain>
    </source>
</reference>
<accession>A0A8H6K392</accession>
<organism evidence="1 2">
    <name type="scientific">Colletotrichum musicola</name>
    <dbReference type="NCBI Taxonomy" id="2175873"/>
    <lineage>
        <taxon>Eukaryota</taxon>
        <taxon>Fungi</taxon>
        <taxon>Dikarya</taxon>
        <taxon>Ascomycota</taxon>
        <taxon>Pezizomycotina</taxon>
        <taxon>Sordariomycetes</taxon>
        <taxon>Hypocreomycetidae</taxon>
        <taxon>Glomerellales</taxon>
        <taxon>Glomerellaceae</taxon>
        <taxon>Colletotrichum</taxon>
        <taxon>Colletotrichum orchidearum species complex</taxon>
    </lineage>
</organism>
<dbReference type="AlphaFoldDB" id="A0A8H6K392"/>
<dbReference type="OrthoDB" id="1577640at2759"/>
<sequence length="65" mass="7946">MREELRELEGRHLTAVERSAAEEIGVRWNTEDIREEAKSENPYDQQNKEYWFWELNNICPKYSEQ</sequence>
<name>A0A8H6K392_9PEZI</name>
<gene>
    <name evidence="1" type="ORF">CMUS01_10621</name>
</gene>
<comment type="caution">
    <text evidence="1">The sequence shown here is derived from an EMBL/GenBank/DDBJ whole genome shotgun (WGS) entry which is preliminary data.</text>
</comment>
<keyword evidence="2" id="KW-1185">Reference proteome</keyword>